<dbReference type="PANTHER" id="PTHR34846:SF7">
    <property type="entry name" value="BLL7811 PROTEIN"/>
    <property type="match status" value="1"/>
</dbReference>
<keyword evidence="2" id="KW-0560">Oxidoreductase</keyword>
<evidence type="ECO:0000313" key="2">
    <source>
        <dbReference type="EMBL" id="MBB4959281.1"/>
    </source>
</evidence>
<dbReference type="EMBL" id="JACHJW010000001">
    <property type="protein sequence ID" value="MBB4959281.1"/>
    <property type="molecule type" value="Genomic_DNA"/>
</dbReference>
<dbReference type="PANTHER" id="PTHR34846">
    <property type="entry name" value="4-CARBOXYMUCONOLACTONE DECARBOXYLASE FAMILY PROTEIN (AFU_ORTHOLOGUE AFUA_6G11590)"/>
    <property type="match status" value="1"/>
</dbReference>
<accession>A0A7W7WPI9</accession>
<dbReference type="GO" id="GO:0051920">
    <property type="term" value="F:peroxiredoxin activity"/>
    <property type="evidence" value="ECO:0007669"/>
    <property type="project" value="InterPro"/>
</dbReference>
<dbReference type="InterPro" id="IPR029032">
    <property type="entry name" value="AhpD-like"/>
</dbReference>
<gene>
    <name evidence="2" type="ORF">FHR38_003014</name>
</gene>
<dbReference type="InterPro" id="IPR003779">
    <property type="entry name" value="CMD-like"/>
</dbReference>
<evidence type="ECO:0000259" key="1">
    <source>
        <dbReference type="Pfam" id="PF02627"/>
    </source>
</evidence>
<dbReference type="Pfam" id="PF02627">
    <property type="entry name" value="CMD"/>
    <property type="match status" value="1"/>
</dbReference>
<dbReference type="Gene3D" id="1.20.1290.10">
    <property type="entry name" value="AhpD-like"/>
    <property type="match status" value="1"/>
</dbReference>
<dbReference type="Proteomes" id="UP000578819">
    <property type="component" value="Unassembled WGS sequence"/>
</dbReference>
<feature type="domain" description="Carboxymuconolactone decarboxylase-like" evidence="1">
    <location>
        <begin position="26"/>
        <end position="107"/>
    </location>
</feature>
<sequence>MTSGPPDDWRKKIMTARMKNPAMVLPDAMKGIQNLFKAIDKGGVSAQTQELVGLRASQINGCSACVHAHVQNARKAGETDERLAAVAAWREAPFFTDPERAALALTEAATRLADRSADAVPDEIWDEVTDHYDEEQLAALILVIATTNLFNRINTTIKEPAGTTWG</sequence>
<organism evidence="2 3">
    <name type="scientific">Micromonospora polyrhachis</name>
    <dbReference type="NCBI Taxonomy" id="1282883"/>
    <lineage>
        <taxon>Bacteria</taxon>
        <taxon>Bacillati</taxon>
        <taxon>Actinomycetota</taxon>
        <taxon>Actinomycetes</taxon>
        <taxon>Micromonosporales</taxon>
        <taxon>Micromonosporaceae</taxon>
        <taxon>Micromonospora</taxon>
    </lineage>
</organism>
<keyword evidence="3" id="KW-1185">Reference proteome</keyword>
<proteinExistence type="predicted"/>
<reference evidence="2 3" key="1">
    <citation type="submission" date="2020-08" db="EMBL/GenBank/DDBJ databases">
        <title>Sequencing the genomes of 1000 actinobacteria strains.</title>
        <authorList>
            <person name="Klenk H.-P."/>
        </authorList>
    </citation>
    <scope>NUCLEOTIDE SEQUENCE [LARGE SCALE GENOMIC DNA]</scope>
    <source>
        <strain evidence="2 3">DSM 45886</strain>
    </source>
</reference>
<evidence type="ECO:0000313" key="3">
    <source>
        <dbReference type="Proteomes" id="UP000578819"/>
    </source>
</evidence>
<dbReference type="NCBIfam" id="TIGR00778">
    <property type="entry name" value="ahpD_dom"/>
    <property type="match status" value="1"/>
</dbReference>
<dbReference type="SUPFAM" id="SSF69118">
    <property type="entry name" value="AhpD-like"/>
    <property type="match status" value="1"/>
</dbReference>
<dbReference type="AlphaFoldDB" id="A0A7W7WPI9"/>
<protein>
    <submittedName>
        <fullName evidence="2">AhpD family alkylhydroperoxidase</fullName>
    </submittedName>
</protein>
<keyword evidence="2" id="KW-0575">Peroxidase</keyword>
<dbReference type="InterPro" id="IPR004675">
    <property type="entry name" value="AhpD_core"/>
</dbReference>
<comment type="caution">
    <text evidence="2">The sequence shown here is derived from an EMBL/GenBank/DDBJ whole genome shotgun (WGS) entry which is preliminary data.</text>
</comment>
<name>A0A7W7WPI9_9ACTN</name>